<dbReference type="EMBL" id="BAAAXF010000019">
    <property type="protein sequence ID" value="GAA3495635.1"/>
    <property type="molecule type" value="Genomic_DNA"/>
</dbReference>
<name>A0ABP6TLM8_9ACTN</name>
<keyword evidence="2" id="KW-1185">Reference proteome</keyword>
<reference evidence="2" key="1">
    <citation type="journal article" date="2019" name="Int. J. Syst. Evol. Microbiol.">
        <title>The Global Catalogue of Microorganisms (GCM) 10K type strain sequencing project: providing services to taxonomists for standard genome sequencing and annotation.</title>
        <authorList>
            <consortium name="The Broad Institute Genomics Platform"/>
            <consortium name="The Broad Institute Genome Sequencing Center for Infectious Disease"/>
            <person name="Wu L."/>
            <person name="Ma J."/>
        </authorList>
    </citation>
    <scope>NUCLEOTIDE SEQUENCE [LARGE SCALE GENOMIC DNA]</scope>
    <source>
        <strain evidence="2">JCM 4816</strain>
    </source>
</reference>
<protein>
    <recommendedName>
        <fullName evidence="3">SMI1/KNR4 family protein</fullName>
    </recommendedName>
</protein>
<evidence type="ECO:0000313" key="1">
    <source>
        <dbReference type="EMBL" id="GAA3495635.1"/>
    </source>
</evidence>
<dbReference type="InterPro" id="IPR037883">
    <property type="entry name" value="Knr4/Smi1-like_sf"/>
</dbReference>
<evidence type="ECO:0000313" key="2">
    <source>
        <dbReference type="Proteomes" id="UP001501455"/>
    </source>
</evidence>
<gene>
    <name evidence="1" type="ORF">GCM10019016_027350</name>
</gene>
<proteinExistence type="predicted"/>
<accession>A0ABP6TLM8</accession>
<dbReference type="SUPFAM" id="SSF160631">
    <property type="entry name" value="SMI1/KNR4-like"/>
    <property type="match status" value="1"/>
</dbReference>
<dbReference type="Proteomes" id="UP001501455">
    <property type="component" value="Unassembled WGS sequence"/>
</dbReference>
<evidence type="ECO:0008006" key="3">
    <source>
        <dbReference type="Google" id="ProtNLM"/>
    </source>
</evidence>
<comment type="caution">
    <text evidence="1">The sequence shown here is derived from an EMBL/GenBank/DDBJ whole genome shotgun (WGS) entry which is preliminary data.</text>
</comment>
<organism evidence="1 2">
    <name type="scientific">Streptomyces prasinosporus</name>
    <dbReference type="NCBI Taxonomy" id="68256"/>
    <lineage>
        <taxon>Bacteria</taxon>
        <taxon>Bacillati</taxon>
        <taxon>Actinomycetota</taxon>
        <taxon>Actinomycetes</taxon>
        <taxon>Kitasatosporales</taxon>
        <taxon>Streptomycetaceae</taxon>
        <taxon>Streptomyces</taxon>
        <taxon>Streptomyces albogriseolus group</taxon>
    </lineage>
</organism>
<sequence>MRVQRVLDFTGGEPSVRSVDRDAVERELRVPLPADHKELCGAFGGGTFCESASFLGNMEGPMFHLLVRWRASLSISRDGEPYPAYTPGGHGFVTWASSEWADQYCRLLAAQRPGEYCILARGDAGEWSRHEMSTSEFLYRVLADKEFKPFGITEYNLDPTFQPGCSVHGS</sequence>